<dbReference type="CDD" id="cd03454">
    <property type="entry name" value="YdeM"/>
    <property type="match status" value="1"/>
</dbReference>
<dbReference type="eggNOG" id="COG2030">
    <property type="taxonomic scope" value="Bacteria"/>
</dbReference>
<gene>
    <name evidence="3" type="ORF">D187_009360</name>
</gene>
<organism evidence="3 4">
    <name type="scientific">Cystobacter fuscus (strain ATCC 25194 / DSM 2262 / NBRC 100088 / M29)</name>
    <dbReference type="NCBI Taxonomy" id="1242864"/>
    <lineage>
        <taxon>Bacteria</taxon>
        <taxon>Pseudomonadati</taxon>
        <taxon>Myxococcota</taxon>
        <taxon>Myxococcia</taxon>
        <taxon>Myxococcales</taxon>
        <taxon>Cystobacterineae</taxon>
        <taxon>Archangiaceae</taxon>
        <taxon>Cystobacter</taxon>
    </lineage>
</organism>
<dbReference type="EMBL" id="ANAH02000072">
    <property type="protein sequence ID" value="EPX55365.1"/>
    <property type="molecule type" value="Genomic_DNA"/>
</dbReference>
<dbReference type="InterPro" id="IPR052342">
    <property type="entry name" value="MCH/BMMD"/>
</dbReference>
<dbReference type="Gene3D" id="3.10.129.10">
    <property type="entry name" value="Hotdog Thioesterase"/>
    <property type="match status" value="1"/>
</dbReference>
<evidence type="ECO:0000256" key="1">
    <source>
        <dbReference type="SAM" id="MobiDB-lite"/>
    </source>
</evidence>
<dbReference type="PANTHER" id="PTHR43664:SF1">
    <property type="entry name" value="BETA-METHYLMALYL-COA DEHYDRATASE"/>
    <property type="match status" value="1"/>
</dbReference>
<name>S9NTB0_CYSF2</name>
<reference evidence="3" key="1">
    <citation type="submission" date="2013-05" db="EMBL/GenBank/DDBJ databases">
        <title>Genome assembly of Cystobacter fuscus DSM 2262.</title>
        <authorList>
            <person name="Sharma G."/>
            <person name="Khatri I."/>
            <person name="Kaur C."/>
            <person name="Mayilraj S."/>
            <person name="Subramanian S."/>
        </authorList>
    </citation>
    <scope>NUCLEOTIDE SEQUENCE [LARGE SCALE GENOMIC DNA]</scope>
    <source>
        <strain evidence="3">DSM 2262</strain>
    </source>
</reference>
<dbReference type="OrthoDB" id="5298629at2"/>
<dbReference type="Pfam" id="PF01575">
    <property type="entry name" value="MaoC_dehydratas"/>
    <property type="match status" value="1"/>
</dbReference>
<dbReference type="RefSeq" id="WP_002631744.1">
    <property type="nucleotide sequence ID" value="NZ_ANAH02000072.1"/>
</dbReference>
<protein>
    <submittedName>
        <fullName evidence="3">Acyl dehydratase</fullName>
    </submittedName>
</protein>
<evidence type="ECO:0000313" key="4">
    <source>
        <dbReference type="Proteomes" id="UP000011682"/>
    </source>
</evidence>
<comment type="caution">
    <text evidence="3">The sequence shown here is derived from an EMBL/GenBank/DDBJ whole genome shotgun (WGS) entry which is preliminary data.</text>
</comment>
<dbReference type="SUPFAM" id="SSF54637">
    <property type="entry name" value="Thioesterase/thiol ester dehydrase-isomerase"/>
    <property type="match status" value="1"/>
</dbReference>
<proteinExistence type="predicted"/>
<feature type="region of interest" description="Disordered" evidence="1">
    <location>
        <begin position="143"/>
        <end position="164"/>
    </location>
</feature>
<keyword evidence="4" id="KW-1185">Reference proteome</keyword>
<dbReference type="InterPro" id="IPR029069">
    <property type="entry name" value="HotDog_dom_sf"/>
</dbReference>
<evidence type="ECO:0000313" key="3">
    <source>
        <dbReference type="EMBL" id="EPX55365.1"/>
    </source>
</evidence>
<evidence type="ECO:0000259" key="2">
    <source>
        <dbReference type="Pfam" id="PF01575"/>
    </source>
</evidence>
<accession>S9NTB0</accession>
<dbReference type="PANTHER" id="PTHR43664">
    <property type="entry name" value="MONOAMINE OXIDASE-RELATED"/>
    <property type="match status" value="1"/>
</dbReference>
<sequence>MRYFEDFQVGQVHELGTYEVTREELLAFARQYDPQPFHLDEEAGRRSIYGSIIASGWQTAAICHRLLVRAVLEDSASMGSPGLDELRWLRPVRPGDTLSARIEVLEVSPSRSKQDRGSVKTRMEVRNQQGEVVMTELASVLFRRRPATTQGSGGSSRNGENGND</sequence>
<dbReference type="InterPro" id="IPR002539">
    <property type="entry name" value="MaoC-like_dom"/>
</dbReference>
<feature type="domain" description="MaoC-like" evidence="2">
    <location>
        <begin position="16"/>
        <end position="117"/>
    </location>
</feature>
<dbReference type="AlphaFoldDB" id="S9NTB0"/>
<dbReference type="Proteomes" id="UP000011682">
    <property type="component" value="Unassembled WGS sequence"/>
</dbReference>